<dbReference type="Proteomes" id="UP000265515">
    <property type="component" value="Unassembled WGS sequence"/>
</dbReference>
<gene>
    <name evidence="2" type="ORF">CBR_g10904</name>
</gene>
<evidence type="ECO:0000313" key="3">
    <source>
        <dbReference type="Proteomes" id="UP000265515"/>
    </source>
</evidence>
<dbReference type="GO" id="GO:0047746">
    <property type="term" value="F:chlorophyllase activity"/>
    <property type="evidence" value="ECO:0007669"/>
    <property type="project" value="TreeGrafter"/>
</dbReference>
<dbReference type="InterPro" id="IPR017395">
    <property type="entry name" value="Chlorophyllase-like"/>
</dbReference>
<dbReference type="Gene3D" id="3.40.50.1820">
    <property type="entry name" value="alpha/beta hydrolase"/>
    <property type="match status" value="1"/>
</dbReference>
<feature type="compositionally biased region" description="Low complexity" evidence="1">
    <location>
        <begin position="155"/>
        <end position="165"/>
    </location>
</feature>
<dbReference type="GO" id="GO:0015996">
    <property type="term" value="P:chlorophyll catabolic process"/>
    <property type="evidence" value="ECO:0007669"/>
    <property type="project" value="TreeGrafter"/>
</dbReference>
<protein>
    <submittedName>
        <fullName evidence="2">Uncharacterized protein</fullName>
    </submittedName>
</protein>
<organism evidence="2 3">
    <name type="scientific">Chara braunii</name>
    <name type="common">Braun's stonewort</name>
    <dbReference type="NCBI Taxonomy" id="69332"/>
    <lineage>
        <taxon>Eukaryota</taxon>
        <taxon>Viridiplantae</taxon>
        <taxon>Streptophyta</taxon>
        <taxon>Charophyceae</taxon>
        <taxon>Charales</taxon>
        <taxon>Characeae</taxon>
        <taxon>Chara</taxon>
    </lineage>
</organism>
<feature type="compositionally biased region" description="Basic residues" evidence="1">
    <location>
        <begin position="210"/>
        <end position="220"/>
    </location>
</feature>
<proteinExistence type="predicted"/>
<feature type="region of interest" description="Disordered" evidence="1">
    <location>
        <begin position="130"/>
        <end position="172"/>
    </location>
</feature>
<feature type="region of interest" description="Disordered" evidence="1">
    <location>
        <begin position="494"/>
        <end position="515"/>
    </location>
</feature>
<dbReference type="InterPro" id="IPR029058">
    <property type="entry name" value="AB_hydrolase_fold"/>
</dbReference>
<dbReference type="EMBL" id="BFEA01000156">
    <property type="protein sequence ID" value="GBG71967.1"/>
    <property type="molecule type" value="Genomic_DNA"/>
</dbReference>
<feature type="compositionally biased region" description="Gly residues" evidence="1">
    <location>
        <begin position="100"/>
        <end position="109"/>
    </location>
</feature>
<feature type="region of interest" description="Disordered" evidence="1">
    <location>
        <begin position="83"/>
        <end position="109"/>
    </location>
</feature>
<reference evidence="2 3" key="1">
    <citation type="journal article" date="2018" name="Cell">
        <title>The Chara Genome: Secondary Complexity and Implications for Plant Terrestrialization.</title>
        <authorList>
            <person name="Nishiyama T."/>
            <person name="Sakayama H."/>
            <person name="Vries J.D."/>
            <person name="Buschmann H."/>
            <person name="Saint-Marcoux D."/>
            <person name="Ullrich K.K."/>
            <person name="Haas F.B."/>
            <person name="Vanderstraeten L."/>
            <person name="Becker D."/>
            <person name="Lang D."/>
            <person name="Vosolsobe S."/>
            <person name="Rombauts S."/>
            <person name="Wilhelmsson P.K.I."/>
            <person name="Janitza P."/>
            <person name="Kern R."/>
            <person name="Heyl A."/>
            <person name="Rumpler F."/>
            <person name="Villalobos L.I.A.C."/>
            <person name="Clay J.M."/>
            <person name="Skokan R."/>
            <person name="Toyoda A."/>
            <person name="Suzuki Y."/>
            <person name="Kagoshima H."/>
            <person name="Schijlen E."/>
            <person name="Tajeshwar N."/>
            <person name="Catarino B."/>
            <person name="Hetherington A.J."/>
            <person name="Saltykova A."/>
            <person name="Bonnot C."/>
            <person name="Breuninger H."/>
            <person name="Symeonidi A."/>
            <person name="Radhakrishnan G.V."/>
            <person name="Van Nieuwerburgh F."/>
            <person name="Deforce D."/>
            <person name="Chang C."/>
            <person name="Karol K.G."/>
            <person name="Hedrich R."/>
            <person name="Ulvskov P."/>
            <person name="Glockner G."/>
            <person name="Delwiche C.F."/>
            <person name="Petrasek J."/>
            <person name="Van de Peer Y."/>
            <person name="Friml J."/>
            <person name="Beilby M."/>
            <person name="Dolan L."/>
            <person name="Kohara Y."/>
            <person name="Sugano S."/>
            <person name="Fujiyama A."/>
            <person name="Delaux P.-M."/>
            <person name="Quint M."/>
            <person name="TheiBen G."/>
            <person name="Hagemann M."/>
            <person name="Harholt J."/>
            <person name="Dunand C."/>
            <person name="Zachgo S."/>
            <person name="Langdale J."/>
            <person name="Maumus F."/>
            <person name="Straeten D.V.D."/>
            <person name="Gould S.B."/>
            <person name="Rensing S.A."/>
        </authorList>
    </citation>
    <scope>NUCLEOTIDE SEQUENCE [LARGE SCALE GENOMIC DNA]</scope>
    <source>
        <strain evidence="2 3">S276</strain>
    </source>
</reference>
<dbReference type="Pfam" id="PF07224">
    <property type="entry name" value="Chlorophyllase"/>
    <property type="match status" value="2"/>
</dbReference>
<feature type="region of interest" description="Disordered" evidence="1">
    <location>
        <begin position="210"/>
        <end position="237"/>
    </location>
</feature>
<keyword evidence="3" id="KW-1185">Reference proteome</keyword>
<dbReference type="SUPFAM" id="SSF53474">
    <property type="entry name" value="alpha/beta-Hydrolases"/>
    <property type="match status" value="1"/>
</dbReference>
<dbReference type="Gramene" id="GBG71967">
    <property type="protein sequence ID" value="GBG71967"/>
    <property type="gene ID" value="CBR_g10904"/>
</dbReference>
<evidence type="ECO:0000256" key="1">
    <source>
        <dbReference type="SAM" id="MobiDB-lite"/>
    </source>
</evidence>
<feature type="region of interest" description="Disordered" evidence="1">
    <location>
        <begin position="454"/>
        <end position="481"/>
    </location>
</feature>
<dbReference type="PANTHER" id="PTHR33428">
    <property type="entry name" value="CHLOROPHYLLASE-2, CHLOROPLASTIC"/>
    <property type="match status" value="1"/>
</dbReference>
<dbReference type="STRING" id="69332.A0A388KPL1"/>
<accession>A0A388KPL1</accession>
<dbReference type="PANTHER" id="PTHR33428:SF14">
    <property type="entry name" value="CARBOXYLESTERASE TYPE B DOMAIN-CONTAINING PROTEIN"/>
    <property type="match status" value="1"/>
</dbReference>
<dbReference type="OrthoDB" id="2093222at2759"/>
<name>A0A388KPL1_CHABU</name>
<evidence type="ECO:0000313" key="2">
    <source>
        <dbReference type="EMBL" id="GBG71967.1"/>
    </source>
</evidence>
<dbReference type="AlphaFoldDB" id="A0A388KPL1"/>
<sequence>MAMTNHCGEACMIPQASTRVGVWKSGGCTRLRYGANCGAWPGPERSRSRVEGRNPRLSGFVGQQCGKSSRNCATRTLGGQSRAIAGEGEGSNPADADADGPGGGGGRCGGTVDVAGIDGKDAARRRAENTCFGDGLSSSGENGRLRDSQSESEADTSASTSASETAMERSERRRILEENWDRLTRRFFIGGAALTAVGLLIEGGGARLGSKKRRRVKGRRTAMAGGGGGGGSNLASGGEMDDEGALLRLDVDKGQTPLMIDYSKPGPYEVRTVLRQEHTCSSCFPHCVGGSCLLRIAVTYPGRGAASPLGGRPFPLAIFSGGFLVGMEQYQSYANRLASWGYVVLTYNKAEGVTEPLDDELCAQFITDLIDWAGTNPLLKNKIDTERVYLCGHSRGGKVSVIAAANDPRVVSLCLIDPVDNTVYAPLAPGYPSAVAALRAARKELEAELVASARIDERDPEDSQTTLGETRGEGKASTATGDLRVFSTTSVDVQGSPLLPEGRRQGVNGGSAPVHQDIDEQMEPDVRVGSSYSTKTIEKRLSTRLPIVVVGAEITSDCAPSDANYRQFFNAAAAPSWEVVVKDAGHFQFVDEPTLMQNAVCGFGEIEDAAVRMAAQTAMIAWGELTIKGDGDSMDDGSVGGASALPMGQNIGDSAGPPFVSPDASQRSFGGRPWSLQEALLGTASSINRKVKVSSRIKL</sequence>
<comment type="caution">
    <text evidence="2">The sequence shown here is derived from an EMBL/GenBank/DDBJ whole genome shotgun (WGS) entry which is preliminary data.</text>
</comment>